<dbReference type="Proteomes" id="UP001642409">
    <property type="component" value="Unassembled WGS sequence"/>
</dbReference>
<sequence>MDQTTKNSDETTKEQKIEPITVPKSQYVKCKVPQSTVTKKQTKQYGKIFKKCLYIMLKLLVPLIITMEIQYIISKPAIKRIIFSPKIVKFCQEINNYIITQAINYYDFFMSKNAQIVYKSISLIMFSSLVVIYIVLHRNTNIIAKIICQTLKVIFYVVRWFWWHL</sequence>
<evidence type="ECO:0000313" key="3">
    <source>
        <dbReference type="EMBL" id="CAL5991514.1"/>
    </source>
</evidence>
<keyword evidence="4" id="KW-1185">Reference proteome</keyword>
<proteinExistence type="predicted"/>
<evidence type="ECO:0000313" key="4">
    <source>
        <dbReference type="Proteomes" id="UP001642409"/>
    </source>
</evidence>
<dbReference type="EMBL" id="CATOUU010000985">
    <property type="protein sequence ID" value="CAI9965198.1"/>
    <property type="molecule type" value="Genomic_DNA"/>
</dbReference>
<comment type="caution">
    <text evidence="2">The sequence shown here is derived from an EMBL/GenBank/DDBJ whole genome shotgun (WGS) entry which is preliminary data.</text>
</comment>
<keyword evidence="1" id="KW-1133">Transmembrane helix</keyword>
<accession>A0AA86QW12</accession>
<evidence type="ECO:0000256" key="1">
    <source>
        <dbReference type="SAM" id="Phobius"/>
    </source>
</evidence>
<organism evidence="2">
    <name type="scientific">Hexamita inflata</name>
    <dbReference type="NCBI Taxonomy" id="28002"/>
    <lineage>
        <taxon>Eukaryota</taxon>
        <taxon>Metamonada</taxon>
        <taxon>Diplomonadida</taxon>
        <taxon>Hexamitidae</taxon>
        <taxon>Hexamitinae</taxon>
        <taxon>Hexamita</taxon>
    </lineage>
</organism>
<feature type="transmembrane region" description="Helical" evidence="1">
    <location>
        <begin position="116"/>
        <end position="136"/>
    </location>
</feature>
<name>A0AA86QW12_9EUKA</name>
<feature type="transmembrane region" description="Helical" evidence="1">
    <location>
        <begin position="143"/>
        <end position="162"/>
    </location>
</feature>
<dbReference type="AlphaFoldDB" id="A0AA86QW12"/>
<reference evidence="2" key="1">
    <citation type="submission" date="2023-06" db="EMBL/GenBank/DDBJ databases">
        <authorList>
            <person name="Kurt Z."/>
        </authorList>
    </citation>
    <scope>NUCLEOTIDE SEQUENCE</scope>
</reference>
<feature type="transmembrane region" description="Helical" evidence="1">
    <location>
        <begin position="52"/>
        <end position="73"/>
    </location>
</feature>
<reference evidence="3 4" key="2">
    <citation type="submission" date="2024-07" db="EMBL/GenBank/DDBJ databases">
        <authorList>
            <person name="Akdeniz Z."/>
        </authorList>
    </citation>
    <scope>NUCLEOTIDE SEQUENCE [LARGE SCALE GENOMIC DNA]</scope>
</reference>
<keyword evidence="1" id="KW-0472">Membrane</keyword>
<protein>
    <submittedName>
        <fullName evidence="3">Hypothetical_protein</fullName>
    </submittedName>
</protein>
<gene>
    <name evidence="3" type="ORF">HINF_LOCUS12135</name>
    <name evidence="2" type="ORF">HINF_LOCUS52843</name>
</gene>
<evidence type="ECO:0000313" key="2">
    <source>
        <dbReference type="EMBL" id="CAI9965198.1"/>
    </source>
</evidence>
<dbReference type="EMBL" id="CAXDID020000027">
    <property type="protein sequence ID" value="CAL5991514.1"/>
    <property type="molecule type" value="Genomic_DNA"/>
</dbReference>
<keyword evidence="1" id="KW-0812">Transmembrane</keyword>